<dbReference type="GO" id="GO:0009236">
    <property type="term" value="P:cobalamin biosynthetic process"/>
    <property type="evidence" value="ECO:0007669"/>
    <property type="project" value="UniProtKB-UniPathway"/>
</dbReference>
<keyword evidence="1" id="KW-0548">Nucleotidyltransferase</keyword>
<dbReference type="GO" id="GO:0016779">
    <property type="term" value="F:nucleotidyltransferase activity"/>
    <property type="evidence" value="ECO:0007669"/>
    <property type="project" value="UniProtKB-KW"/>
</dbReference>
<sequence length="213" mass="23219">MLLVVTGGIGCGKSAYAETLAESHGREAIRLACPAWPLETKGADKQAAFAPEPEDPGPYGFAWSRLYADDRLSGHLNRINRSSNPFRADRRVVLMDSLSGWLRQLIADARAGSERCDLRVSAEGGDPLSRCRPGLEAAFRDVLGALLGFQGTRVVVTEDTIAGLASDPWERLYIGLLCEANRRLSEQAHGIYRLTSGLAAEVRGERVKRRNPS</sequence>
<name>A0A7X0RNX2_9BACL</name>
<evidence type="ECO:0000313" key="1">
    <source>
        <dbReference type="EMBL" id="MBB6669705.1"/>
    </source>
</evidence>
<gene>
    <name evidence="1" type="ORF">H7C19_03285</name>
</gene>
<dbReference type="Pfam" id="PF02283">
    <property type="entry name" value="CobU"/>
    <property type="match status" value="1"/>
</dbReference>
<keyword evidence="1" id="KW-0418">Kinase</keyword>
<keyword evidence="1" id="KW-0808">Transferase</keyword>
<dbReference type="Proteomes" id="UP000547209">
    <property type="component" value="Unassembled WGS sequence"/>
</dbReference>
<protein>
    <submittedName>
        <fullName evidence="1">Bifunctional adenosylcobinamide kinase/adenosylcobinamide-phosphate guanylyltransferase</fullName>
    </submittedName>
</protein>
<reference evidence="1 2" key="1">
    <citation type="submission" date="2020-08" db="EMBL/GenBank/DDBJ databases">
        <title>Cohnella phylogeny.</title>
        <authorList>
            <person name="Dunlap C."/>
        </authorList>
    </citation>
    <scope>NUCLEOTIDE SEQUENCE [LARGE SCALE GENOMIC DNA]</scope>
    <source>
        <strain evidence="1 2">DSM 28246</strain>
    </source>
</reference>
<accession>A0A7X0RNX2</accession>
<dbReference type="InterPro" id="IPR003203">
    <property type="entry name" value="CobU/CobP"/>
</dbReference>
<dbReference type="SUPFAM" id="SSF52540">
    <property type="entry name" value="P-loop containing nucleoside triphosphate hydrolases"/>
    <property type="match status" value="1"/>
</dbReference>
<dbReference type="UniPathway" id="UPA00148">
    <property type="reaction ID" value="UER00236"/>
</dbReference>
<evidence type="ECO:0000313" key="2">
    <source>
        <dbReference type="Proteomes" id="UP000547209"/>
    </source>
</evidence>
<dbReference type="EMBL" id="JACJVP010000004">
    <property type="protein sequence ID" value="MBB6669705.1"/>
    <property type="molecule type" value="Genomic_DNA"/>
</dbReference>
<dbReference type="RefSeq" id="WP_185141149.1">
    <property type="nucleotide sequence ID" value="NZ_JACJVP010000004.1"/>
</dbReference>
<dbReference type="Gene3D" id="3.40.50.300">
    <property type="entry name" value="P-loop containing nucleotide triphosphate hydrolases"/>
    <property type="match status" value="1"/>
</dbReference>
<dbReference type="GO" id="GO:0043752">
    <property type="term" value="F:adenosylcobinamide kinase activity"/>
    <property type="evidence" value="ECO:0007669"/>
    <property type="project" value="InterPro"/>
</dbReference>
<comment type="caution">
    <text evidence="1">The sequence shown here is derived from an EMBL/GenBank/DDBJ whole genome shotgun (WGS) entry which is preliminary data.</text>
</comment>
<proteinExistence type="predicted"/>
<organism evidence="1 2">
    <name type="scientific">Cohnella nanjingensis</name>
    <dbReference type="NCBI Taxonomy" id="1387779"/>
    <lineage>
        <taxon>Bacteria</taxon>
        <taxon>Bacillati</taxon>
        <taxon>Bacillota</taxon>
        <taxon>Bacilli</taxon>
        <taxon>Bacillales</taxon>
        <taxon>Paenibacillaceae</taxon>
        <taxon>Cohnella</taxon>
    </lineage>
</organism>
<dbReference type="AlphaFoldDB" id="A0A7X0RNX2"/>
<keyword evidence="2" id="KW-1185">Reference proteome</keyword>
<dbReference type="InterPro" id="IPR027417">
    <property type="entry name" value="P-loop_NTPase"/>
</dbReference>
<dbReference type="GO" id="GO:0000166">
    <property type="term" value="F:nucleotide binding"/>
    <property type="evidence" value="ECO:0007669"/>
    <property type="project" value="InterPro"/>
</dbReference>